<evidence type="ECO:0000256" key="10">
    <source>
        <dbReference type="ARBA" id="ARBA00023180"/>
    </source>
</evidence>
<feature type="transmembrane region" description="Helical" evidence="13">
    <location>
        <begin position="488"/>
        <end position="506"/>
    </location>
</feature>
<feature type="transmembrane region" description="Helical" evidence="13">
    <location>
        <begin position="518"/>
        <end position="535"/>
    </location>
</feature>
<evidence type="ECO:0000256" key="9">
    <source>
        <dbReference type="ARBA" id="ARBA00023136"/>
    </source>
</evidence>
<reference evidence="16" key="2">
    <citation type="submission" date="2025-04" db="UniProtKB">
        <authorList>
            <consortium name="RefSeq"/>
        </authorList>
    </citation>
    <scope>IDENTIFICATION</scope>
    <source>
        <strain evidence="16">Aabys</strain>
    </source>
</reference>
<dbReference type="VEuPathDB" id="VectorBase:MDOMA2_006912"/>
<name>A0A1I8N2W4_MUSDO</name>
<keyword evidence="6 13" id="KW-0812">Transmembrane</keyword>
<dbReference type="KEGG" id="mde:101892254"/>
<dbReference type="GO" id="GO:0051377">
    <property type="term" value="F:mannose-ethanolamine phosphotransferase activity"/>
    <property type="evidence" value="ECO:0007669"/>
    <property type="project" value="InterPro"/>
</dbReference>
<dbReference type="InterPro" id="IPR039524">
    <property type="entry name" value="PIGO/GPI13"/>
</dbReference>
<feature type="transmembrane region" description="Helical" evidence="13">
    <location>
        <begin position="617"/>
        <end position="635"/>
    </location>
</feature>
<feature type="transmembrane region" description="Helical" evidence="13">
    <location>
        <begin position="740"/>
        <end position="763"/>
    </location>
</feature>
<feature type="transmembrane region" description="Helical" evidence="13">
    <location>
        <begin position="456"/>
        <end position="476"/>
    </location>
</feature>
<evidence type="ECO:0000313" key="16">
    <source>
        <dbReference type="RefSeq" id="XP_005175519.1"/>
    </source>
</evidence>
<keyword evidence="10" id="KW-0325">Glycoprotein</keyword>
<evidence type="ECO:0000256" key="6">
    <source>
        <dbReference type="ARBA" id="ARBA00022692"/>
    </source>
</evidence>
<evidence type="ECO:0000256" key="12">
    <source>
        <dbReference type="ARBA" id="ARBA00093602"/>
    </source>
</evidence>
<evidence type="ECO:0000256" key="8">
    <source>
        <dbReference type="ARBA" id="ARBA00022989"/>
    </source>
</evidence>
<evidence type="ECO:0000256" key="7">
    <source>
        <dbReference type="ARBA" id="ARBA00022824"/>
    </source>
</evidence>
<reference evidence="14" key="1">
    <citation type="submission" date="2020-05" db="UniProtKB">
        <authorList>
            <consortium name="EnsemblMetazoa"/>
        </authorList>
    </citation>
    <scope>IDENTIFICATION</scope>
    <source>
        <strain evidence="14">Aabys</strain>
    </source>
</reference>
<evidence type="ECO:0000256" key="3">
    <source>
        <dbReference type="ARBA" id="ARBA00008695"/>
    </source>
</evidence>
<dbReference type="InterPro" id="IPR002591">
    <property type="entry name" value="Phosphodiest/P_Trfase"/>
</dbReference>
<keyword evidence="4" id="KW-0337">GPI-anchor biosynthesis</keyword>
<dbReference type="GO" id="GO:0005789">
    <property type="term" value="C:endoplasmic reticulum membrane"/>
    <property type="evidence" value="ECO:0007669"/>
    <property type="project" value="UniProtKB-SubCell"/>
</dbReference>
<evidence type="ECO:0000313" key="14">
    <source>
        <dbReference type="EnsemblMetazoa" id="MDOA010958-PA"/>
    </source>
</evidence>
<evidence type="ECO:0000256" key="2">
    <source>
        <dbReference type="ARBA" id="ARBA00004687"/>
    </source>
</evidence>
<dbReference type="Pfam" id="PF01663">
    <property type="entry name" value="Phosphodiest"/>
    <property type="match status" value="1"/>
</dbReference>
<dbReference type="Gene3D" id="3.40.720.10">
    <property type="entry name" value="Alkaline Phosphatase, subunit A"/>
    <property type="match status" value="1"/>
</dbReference>
<feature type="transmembrane region" description="Helical" evidence="13">
    <location>
        <begin position="868"/>
        <end position="890"/>
    </location>
</feature>
<proteinExistence type="inferred from homology"/>
<gene>
    <name evidence="14" type="primary">101892254</name>
    <name evidence="16" type="synonym">LOC101892254</name>
</gene>
<evidence type="ECO:0000313" key="15">
    <source>
        <dbReference type="Proteomes" id="UP001652621"/>
    </source>
</evidence>
<keyword evidence="9 13" id="KW-0472">Membrane</keyword>
<dbReference type="UniPathway" id="UPA00196"/>
<feature type="transmembrane region" description="Helical" evidence="13">
    <location>
        <begin position="671"/>
        <end position="689"/>
    </location>
</feature>
<feature type="transmembrane region" description="Helical" evidence="13">
    <location>
        <begin position="930"/>
        <end position="955"/>
    </location>
</feature>
<comment type="subcellular location">
    <subcellularLocation>
        <location evidence="1">Endoplasmic reticulum membrane</location>
        <topology evidence="1">Multi-pass membrane protein</topology>
    </subcellularLocation>
</comment>
<dbReference type="VEuPathDB" id="VectorBase:MDOA010958"/>
<dbReference type="SUPFAM" id="SSF53649">
    <property type="entry name" value="Alkaline phosphatase-like"/>
    <property type="match status" value="1"/>
</dbReference>
<evidence type="ECO:0000256" key="11">
    <source>
        <dbReference type="ARBA" id="ARBA00079084"/>
    </source>
</evidence>
<dbReference type="InterPro" id="IPR017850">
    <property type="entry name" value="Alkaline_phosphatase_core_sf"/>
</dbReference>
<feature type="transmembrane region" description="Helical" evidence="13">
    <location>
        <begin position="1051"/>
        <end position="1073"/>
    </location>
</feature>
<dbReference type="CDD" id="cd16023">
    <property type="entry name" value="GPI_EPT_3"/>
    <property type="match status" value="1"/>
</dbReference>
<dbReference type="GO" id="GO:0006506">
    <property type="term" value="P:GPI anchor biosynthetic process"/>
    <property type="evidence" value="ECO:0007669"/>
    <property type="project" value="UniProtKB-UniPathway"/>
</dbReference>
<dbReference type="EnsemblMetazoa" id="MDOA010958-RA">
    <property type="protein sequence ID" value="MDOA010958-PA"/>
    <property type="gene ID" value="MDOA010958"/>
</dbReference>
<dbReference type="eggNOG" id="KOG2126">
    <property type="taxonomic scope" value="Eukaryota"/>
</dbReference>
<feature type="transmembrane region" description="Helical" evidence="13">
    <location>
        <begin position="902"/>
        <end position="924"/>
    </location>
</feature>
<dbReference type="STRING" id="7370.A0A1I8N2W4"/>
<comment type="similarity">
    <text evidence="3">Belongs to the PIGG/PIGN/PIGO family. PIGO subfamily.</text>
</comment>
<feature type="transmembrane region" description="Helical" evidence="13">
    <location>
        <begin position="579"/>
        <end position="596"/>
    </location>
</feature>
<evidence type="ECO:0000256" key="5">
    <source>
        <dbReference type="ARBA" id="ARBA00022679"/>
    </source>
</evidence>
<feature type="transmembrane region" description="Helical" evidence="13">
    <location>
        <begin position="838"/>
        <end position="856"/>
    </location>
</feature>
<dbReference type="PANTHER" id="PTHR23071">
    <property type="entry name" value="PHOSPHATIDYLINOSITOL GLYCAN"/>
    <property type="match status" value="1"/>
</dbReference>
<keyword evidence="7" id="KW-0256">Endoplasmic reticulum</keyword>
<dbReference type="RefSeq" id="XP_005175519.1">
    <property type="nucleotide sequence ID" value="XM_005175462.3"/>
</dbReference>
<organism evidence="14">
    <name type="scientific">Musca domestica</name>
    <name type="common">House fly</name>
    <dbReference type="NCBI Taxonomy" id="7370"/>
    <lineage>
        <taxon>Eukaryota</taxon>
        <taxon>Metazoa</taxon>
        <taxon>Ecdysozoa</taxon>
        <taxon>Arthropoda</taxon>
        <taxon>Hexapoda</taxon>
        <taxon>Insecta</taxon>
        <taxon>Pterygota</taxon>
        <taxon>Neoptera</taxon>
        <taxon>Endopterygota</taxon>
        <taxon>Diptera</taxon>
        <taxon>Brachycera</taxon>
        <taxon>Muscomorpha</taxon>
        <taxon>Muscoidea</taxon>
        <taxon>Muscidae</taxon>
        <taxon>Musca</taxon>
    </lineage>
</organism>
<sequence length="1090" mass="122988">MKFALSYALILAWLAYLISSGVYLFSRGFLLSRVSKTDVNSCRHLSKDPNDEYFLTDDVVDEIFKDVNASSNLCLPQKSKVIILLIDALKYDFGVYKENVTEPLPYENKLDVFRDLIRNEPQHSRLMRFKADPPTTTLQRLKGLTTGSLPTFVDIGSNFASPEINEDNIIDQMVKNGLPIVFMGDSTWTDLYPNRFKRSYSYPSFDIFDLDTIDRKIEKQLPKEIQKDDWQVLIAHFLGVDHCGHKHGPLHEEMSRKLTEMNNVIKNVASQMSDDTTLLVMGDHGMTISGDHGGDSYDEINALLFAYSKQTKFLNGDYGSDTDVMQQIDLVPTLATILGIPIPYSNLGLINFNIVPDVAVPHMTKLQTLILHVWQNAQQIYTYFYNYAVENKRSFNVEQMDRMDTEFILLTHRVKSIYNDAAFKSFIGDLNAHLRQILSTCRELWVKFDATQMSQGLLVTFFAVFLPFVLISNTPAGKLSNIFTIKELGYTYLLNLAAGVFGYRYYRNFSFKTEEHAVIFFTNVISTLILVFHMAQNWYTIAISWSKVKRFANMPTRAILIILMSICYSNSFVVNEGHVLSYLLVCVIILMAYELLQKSIRVDFKTKFKPQQFIKSTAFKLLLACVLAVCLIRFATTFFRCREEQGNCMDFTTNSSAGSFSLKKPSSAKSYILSIVIVVLYTTLSRIYLRSCGNLTGTSVNILMARYGPTVASICTGGHILLSNSSVKNVDRTHIDMMALIVYALLVVQVIVVTVSPLMVYVLPQKNKSTISVSRTDNIIPEIFKKMKSMYQGDDAERHSDIPVVYGLATIYSSVLISFGTFLAMVLVIILEPKSCSGIVVCIAVGAIILSLHAVLRYRTAVNFETCVQPTFTAIVGWFILGHFCFFATSHQTTLSQIDWRAAFVGRTTSIGQSHFISGILVILNTFCGHILFSCMFGLLATETFSIFALFPTLIKTNANRDRKLDCNNTTKTASATYDRSLSEISNECVGFDMTRGELVLFENENIFVGTVFKLAVQLYILQGAKIFCAMLACTIHCRHLMVWKIFAPRFIYESIATFVSMPAIIVGFLLILRIHKGVDGLISKINKNK</sequence>
<comment type="pathway">
    <text evidence="2">Glycolipid biosynthesis; glycosylphosphatidylinositol-anchor biosynthesis.</text>
</comment>
<dbReference type="OrthoDB" id="272139at2759"/>
<dbReference type="PANTHER" id="PTHR23071:SF1">
    <property type="entry name" value="GPI ETHANOLAMINE PHOSPHATE TRANSFERASE 3"/>
    <property type="match status" value="1"/>
</dbReference>
<feature type="transmembrane region" description="Helical" evidence="13">
    <location>
        <begin position="556"/>
        <end position="573"/>
    </location>
</feature>
<dbReference type="Proteomes" id="UP001652621">
    <property type="component" value="Unplaced"/>
</dbReference>
<keyword evidence="15" id="KW-1185">Reference proteome</keyword>
<keyword evidence="5 16" id="KW-0808">Transferase</keyword>
<feature type="transmembrane region" description="Helical" evidence="13">
    <location>
        <begin position="804"/>
        <end position="831"/>
    </location>
</feature>
<accession>A0A1I8N2W4</accession>
<dbReference type="FunFam" id="3.40.720.10:FF:000041">
    <property type="entry name" value="GPI ethanolamine phosphate transferase 3"/>
    <property type="match status" value="1"/>
</dbReference>
<dbReference type="AlphaFoldDB" id="A0A1I8N2W4"/>
<protein>
    <recommendedName>
        <fullName evidence="12">GPI ethanolamine phosphate transferase 3, catalytic subunit</fullName>
    </recommendedName>
    <alternativeName>
        <fullName evidence="11">Phosphatidylinositol-glycan biosynthesis class O protein</fullName>
    </alternativeName>
</protein>
<dbReference type="InterPro" id="IPR037675">
    <property type="entry name" value="PIG-O_N"/>
</dbReference>
<keyword evidence="8 13" id="KW-1133">Transmembrane helix</keyword>
<evidence type="ECO:0000256" key="13">
    <source>
        <dbReference type="SAM" id="Phobius"/>
    </source>
</evidence>
<evidence type="ECO:0000256" key="4">
    <source>
        <dbReference type="ARBA" id="ARBA00022502"/>
    </source>
</evidence>
<evidence type="ECO:0000256" key="1">
    <source>
        <dbReference type="ARBA" id="ARBA00004477"/>
    </source>
</evidence>